<accession>A0A928VSP9</accession>
<evidence type="ECO:0000313" key="2">
    <source>
        <dbReference type="EMBL" id="MBE9033038.1"/>
    </source>
</evidence>
<proteinExistence type="predicted"/>
<sequence length="420" mass="47767">MPSLLHRLRRAFRDPQNRWIALFILLGCGLRLIWAEDMKWKADEIWMYTTASGVIEGRIAWPWLGMGNGVGFPNPGLSVWSFIGLRWLATDPIEMVRWVQVSNIVAITLFIGFIRRYIPKPTQPIWLWGIAIASVNPLAVHFSRALWAQDILPIVGFLLFVGHWWRGTRWGALLWGLIGTLIGQIHMSGFFWQGSLVLWVISGRQRRLTRWGWWVSGTALGLVPMLPWISKIATQAATSSRPSWAEILTPNFHLHWLLTSWGLNLEYEFGGVLWRSLLLMPTIAGRPTFGVAALLLFLAVSAIGAIVLYAKQRRNEPPLTVPTALPPIEQTPLNHYLWAGGVIMPILLLLARVRVPAHYLTILFPFTYIWVAWLLRGKPRWLISICIAQLLLTTIFLSYVHIHSGIPGGNYGFAYSHYHP</sequence>
<feature type="transmembrane region" description="Helical" evidence="1">
    <location>
        <begin position="95"/>
        <end position="113"/>
    </location>
</feature>
<feature type="transmembrane region" description="Helical" evidence="1">
    <location>
        <begin position="211"/>
        <end position="229"/>
    </location>
</feature>
<feature type="transmembrane region" description="Helical" evidence="1">
    <location>
        <begin position="358"/>
        <end position="375"/>
    </location>
</feature>
<keyword evidence="3" id="KW-1185">Reference proteome</keyword>
<name>A0A928VSP9_9CYAN</name>
<dbReference type="AlphaFoldDB" id="A0A928VSP9"/>
<keyword evidence="1" id="KW-0812">Transmembrane</keyword>
<reference evidence="2" key="1">
    <citation type="submission" date="2020-10" db="EMBL/GenBank/DDBJ databases">
        <authorList>
            <person name="Castelo-Branco R."/>
            <person name="Eusebio N."/>
            <person name="Adriana R."/>
            <person name="Vieira A."/>
            <person name="Brugerolle De Fraissinette N."/>
            <person name="Rezende De Castro R."/>
            <person name="Schneider M.P."/>
            <person name="Vasconcelos V."/>
            <person name="Leao P.N."/>
        </authorList>
    </citation>
    <scope>NUCLEOTIDE SEQUENCE</scope>
    <source>
        <strain evidence="2">LEGE 11480</strain>
    </source>
</reference>
<keyword evidence="1" id="KW-0472">Membrane</keyword>
<dbReference type="EMBL" id="JADEXQ010000145">
    <property type="protein sequence ID" value="MBE9033038.1"/>
    <property type="molecule type" value="Genomic_DNA"/>
</dbReference>
<feature type="transmembrane region" description="Helical" evidence="1">
    <location>
        <begin position="125"/>
        <end position="140"/>
    </location>
</feature>
<protein>
    <submittedName>
        <fullName evidence="2">Uncharacterized protein</fullName>
    </submittedName>
</protein>
<feature type="transmembrane region" description="Helical" evidence="1">
    <location>
        <begin position="381"/>
        <end position="400"/>
    </location>
</feature>
<dbReference type="Proteomes" id="UP000625316">
    <property type="component" value="Unassembled WGS sequence"/>
</dbReference>
<feature type="transmembrane region" description="Helical" evidence="1">
    <location>
        <begin position="335"/>
        <end position="351"/>
    </location>
</feature>
<evidence type="ECO:0000256" key="1">
    <source>
        <dbReference type="SAM" id="Phobius"/>
    </source>
</evidence>
<evidence type="ECO:0000313" key="3">
    <source>
        <dbReference type="Proteomes" id="UP000625316"/>
    </source>
</evidence>
<feature type="transmembrane region" description="Helical" evidence="1">
    <location>
        <begin position="172"/>
        <end position="191"/>
    </location>
</feature>
<keyword evidence="1" id="KW-1133">Transmembrane helix</keyword>
<dbReference type="RefSeq" id="WP_264327851.1">
    <property type="nucleotide sequence ID" value="NZ_JADEXQ010000145.1"/>
</dbReference>
<organism evidence="2 3">
    <name type="scientific">Romeriopsis navalis LEGE 11480</name>
    <dbReference type="NCBI Taxonomy" id="2777977"/>
    <lineage>
        <taxon>Bacteria</taxon>
        <taxon>Bacillati</taxon>
        <taxon>Cyanobacteriota</taxon>
        <taxon>Cyanophyceae</taxon>
        <taxon>Leptolyngbyales</taxon>
        <taxon>Leptolyngbyaceae</taxon>
        <taxon>Romeriopsis</taxon>
        <taxon>Romeriopsis navalis</taxon>
    </lineage>
</organism>
<feature type="transmembrane region" description="Helical" evidence="1">
    <location>
        <begin position="289"/>
        <end position="310"/>
    </location>
</feature>
<gene>
    <name evidence="2" type="ORF">IQ266_25200</name>
</gene>
<comment type="caution">
    <text evidence="2">The sequence shown here is derived from an EMBL/GenBank/DDBJ whole genome shotgun (WGS) entry which is preliminary data.</text>
</comment>